<dbReference type="OrthoDB" id="5471546at2"/>
<keyword evidence="1" id="KW-1133">Transmembrane helix</keyword>
<feature type="transmembrane region" description="Helical" evidence="1">
    <location>
        <begin position="173"/>
        <end position="206"/>
    </location>
</feature>
<evidence type="ECO:0000256" key="1">
    <source>
        <dbReference type="SAM" id="Phobius"/>
    </source>
</evidence>
<protein>
    <submittedName>
        <fullName evidence="2">Uncharacterized protein</fullName>
    </submittedName>
</protein>
<dbReference type="AlphaFoldDB" id="A0A1G9JU66"/>
<feature type="transmembrane region" description="Helical" evidence="1">
    <location>
        <begin position="61"/>
        <end position="78"/>
    </location>
</feature>
<reference evidence="3" key="1">
    <citation type="submission" date="2016-10" db="EMBL/GenBank/DDBJ databases">
        <authorList>
            <person name="Varghese N."/>
            <person name="Submissions S."/>
        </authorList>
    </citation>
    <scope>NUCLEOTIDE SEQUENCE [LARGE SCALE GENOMIC DNA]</scope>
    <source>
        <strain evidence="3">DSM 16995</strain>
    </source>
</reference>
<keyword evidence="1" id="KW-0812">Transmembrane</keyword>
<sequence>MNTLMEPLRLTSQLLPKALGDFIALSAIGAPILAVILEITAKARNKIFYDKLAKQIASMSLIMYVLFLGCAAGAATYFTRQFDWLTDWFINPSSPFIMVYITVGFTLAMLLPYTLLWKSMKKNKPAHILLGTCAALGGISTVHVVTMTMKVFFMQQAAAPVPTVPTLPFINHFLVLPGLAGLYLAGLYLIMSLSFAATIGGLYLVLRRNKDDFGRDYYKFSLPVISKWALIPTLAQLAAVTFIIIYLCGPTKELLLANNTTAICFGLSAVLTLLCCAIWIVTWKSATPMRHKIGLTLAPFFTIIAHATVMAGAMNLYLTM</sequence>
<proteinExistence type="predicted"/>
<organism evidence="2 3">
    <name type="scientific">Maridesulfovibrio ferrireducens</name>
    <dbReference type="NCBI Taxonomy" id="246191"/>
    <lineage>
        <taxon>Bacteria</taxon>
        <taxon>Pseudomonadati</taxon>
        <taxon>Thermodesulfobacteriota</taxon>
        <taxon>Desulfovibrionia</taxon>
        <taxon>Desulfovibrionales</taxon>
        <taxon>Desulfovibrionaceae</taxon>
        <taxon>Maridesulfovibrio</taxon>
    </lineage>
</organism>
<evidence type="ECO:0000313" key="3">
    <source>
        <dbReference type="Proteomes" id="UP000199053"/>
    </source>
</evidence>
<keyword evidence="1" id="KW-0472">Membrane</keyword>
<accession>A0A1G9JU66</accession>
<dbReference type="Proteomes" id="UP000199053">
    <property type="component" value="Unassembled WGS sequence"/>
</dbReference>
<name>A0A1G9JU66_9BACT</name>
<dbReference type="EMBL" id="FNGA01000004">
    <property type="protein sequence ID" value="SDL40806.1"/>
    <property type="molecule type" value="Genomic_DNA"/>
</dbReference>
<dbReference type="RefSeq" id="WP_092162416.1">
    <property type="nucleotide sequence ID" value="NZ_FNGA01000004.1"/>
</dbReference>
<keyword evidence="3" id="KW-1185">Reference proteome</keyword>
<evidence type="ECO:0000313" key="2">
    <source>
        <dbReference type="EMBL" id="SDL40806.1"/>
    </source>
</evidence>
<feature type="transmembrane region" description="Helical" evidence="1">
    <location>
        <begin position="259"/>
        <end position="281"/>
    </location>
</feature>
<feature type="transmembrane region" description="Helical" evidence="1">
    <location>
        <begin position="128"/>
        <end position="153"/>
    </location>
</feature>
<feature type="transmembrane region" description="Helical" evidence="1">
    <location>
        <begin position="227"/>
        <end position="247"/>
    </location>
</feature>
<feature type="transmembrane region" description="Helical" evidence="1">
    <location>
        <begin position="22"/>
        <end position="41"/>
    </location>
</feature>
<gene>
    <name evidence="2" type="ORF">SAMN05660337_2947</name>
</gene>
<feature type="transmembrane region" description="Helical" evidence="1">
    <location>
        <begin position="98"/>
        <end position="116"/>
    </location>
</feature>
<feature type="transmembrane region" description="Helical" evidence="1">
    <location>
        <begin position="293"/>
        <end position="318"/>
    </location>
</feature>